<dbReference type="SUPFAM" id="SSF52949">
    <property type="entry name" value="Macro domain-like"/>
    <property type="match status" value="1"/>
</dbReference>
<accession>A0A5B8XCJ5</accession>
<dbReference type="PROSITE" id="PS51154">
    <property type="entry name" value="MACRO"/>
    <property type="match status" value="1"/>
</dbReference>
<organismHost>
    <name type="scientific">Sus scrofa</name>
    <name type="common">Pig</name>
    <dbReference type="NCBI Taxonomy" id="9823"/>
</organismHost>
<evidence type="ECO:0000256" key="8">
    <source>
        <dbReference type="ARBA" id="ARBA00022801"/>
    </source>
</evidence>
<dbReference type="Gene3D" id="3.40.220.10">
    <property type="entry name" value="Leucine Aminopeptidase, subunit E, domain 1"/>
    <property type="match status" value="1"/>
</dbReference>
<evidence type="ECO:0000256" key="2">
    <source>
        <dbReference type="ARBA" id="ARBA00022484"/>
    </source>
</evidence>
<dbReference type="SMART" id="SM00506">
    <property type="entry name" value="A1pp"/>
    <property type="match status" value="1"/>
</dbReference>
<dbReference type="InterPro" id="IPR044371">
    <property type="entry name" value="Macro_X_NSP3-like"/>
</dbReference>
<evidence type="ECO:0000256" key="10">
    <source>
        <dbReference type="ARBA" id="ARBA00022807"/>
    </source>
</evidence>
<keyword evidence="7" id="KW-0547">Nucleotide-binding</keyword>
<feature type="region of interest" description="Disordered" evidence="14">
    <location>
        <begin position="538"/>
        <end position="560"/>
    </location>
</feature>
<evidence type="ECO:0000259" key="18">
    <source>
        <dbReference type="PROSITE" id="PS51743"/>
    </source>
</evidence>
<dbReference type="EMBL" id="MK192407">
    <property type="protein sequence ID" value="QED22686.1"/>
    <property type="molecule type" value="Genomic_RNA"/>
</dbReference>
<dbReference type="GO" id="GO:0003723">
    <property type="term" value="F:RNA binding"/>
    <property type="evidence" value="ECO:0007669"/>
    <property type="project" value="InterPro"/>
</dbReference>
<dbReference type="InterPro" id="IPR002588">
    <property type="entry name" value="Alphavirus-like_MT_dom"/>
</dbReference>
<evidence type="ECO:0000259" key="17">
    <source>
        <dbReference type="PROSITE" id="PS51657"/>
    </source>
</evidence>
<dbReference type="InterPro" id="IPR043502">
    <property type="entry name" value="DNA/RNA_pol_sf"/>
</dbReference>
<protein>
    <submittedName>
        <fullName evidence="19">Non-structural polyprotein</fullName>
    </submittedName>
</protein>
<dbReference type="GO" id="GO:0006351">
    <property type="term" value="P:DNA-templated transcription"/>
    <property type="evidence" value="ECO:0007669"/>
    <property type="project" value="InterPro"/>
</dbReference>
<proteinExistence type="predicted"/>
<evidence type="ECO:0000313" key="19">
    <source>
        <dbReference type="EMBL" id="QED22686.1"/>
    </source>
</evidence>
<dbReference type="InterPro" id="IPR007094">
    <property type="entry name" value="RNA-dir_pol_PSvirus"/>
</dbReference>
<dbReference type="InterPro" id="IPR047307">
    <property type="entry name" value="Hepeviridae_RdRp"/>
</dbReference>
<keyword evidence="5" id="KW-0548">Nucleotidyltransferase</keyword>
<keyword evidence="10" id="KW-0788">Thiol protease</keyword>
<dbReference type="CDD" id="cd18809">
    <property type="entry name" value="SF1_C_RecD"/>
    <property type="match status" value="1"/>
</dbReference>
<dbReference type="GO" id="GO:0006508">
    <property type="term" value="P:proteolysis"/>
    <property type="evidence" value="ECO:0007669"/>
    <property type="project" value="UniProtKB-KW"/>
</dbReference>
<dbReference type="GO" id="GO:0006396">
    <property type="term" value="P:RNA processing"/>
    <property type="evidence" value="ECO:0007669"/>
    <property type="project" value="InterPro"/>
</dbReference>
<keyword evidence="13" id="KW-0693">Viral RNA replication</keyword>
<organismHost>
    <name type="scientific">Pan troglodytes</name>
    <name type="common">Chimpanzee</name>
    <dbReference type="NCBI Taxonomy" id="9598"/>
</organismHost>
<evidence type="ECO:0000256" key="14">
    <source>
        <dbReference type="SAM" id="MobiDB-lite"/>
    </source>
</evidence>
<dbReference type="GO" id="GO:0003968">
    <property type="term" value="F:RNA-directed RNA polymerase activity"/>
    <property type="evidence" value="ECO:0007669"/>
    <property type="project" value="UniProtKB-KW"/>
</dbReference>
<dbReference type="GO" id="GO:0039694">
    <property type="term" value="P:viral RNA genome replication"/>
    <property type="evidence" value="ECO:0007669"/>
    <property type="project" value="InterPro"/>
</dbReference>
<organismHost>
    <name type="scientific">Gallus gallus</name>
    <name type="common">Chicken</name>
    <dbReference type="NCBI Taxonomy" id="9031"/>
</organismHost>
<organismHost>
    <name type="scientific">Mus musculus</name>
    <name type="common">Mouse</name>
    <dbReference type="NCBI Taxonomy" id="10090"/>
</organismHost>
<evidence type="ECO:0000256" key="12">
    <source>
        <dbReference type="ARBA" id="ARBA00022840"/>
    </source>
</evidence>
<keyword evidence="3" id="KW-0645">Protease</keyword>
<feature type="domain" description="RdRp catalytic" evidence="15">
    <location>
        <begin position="1419"/>
        <end position="1530"/>
    </location>
</feature>
<keyword evidence="9" id="KW-0347">Helicase</keyword>
<keyword evidence="4" id="KW-0808">Transferase</keyword>
<feature type="domain" description="Macro" evidence="16">
    <location>
        <begin position="719"/>
        <end position="872"/>
    </location>
</feature>
<evidence type="ECO:0000256" key="9">
    <source>
        <dbReference type="ARBA" id="ARBA00022806"/>
    </source>
</evidence>
<keyword evidence="12" id="KW-0067">ATP-binding</keyword>
<dbReference type="Pfam" id="PF01660">
    <property type="entry name" value="Vmethyltransf"/>
    <property type="match status" value="1"/>
</dbReference>
<evidence type="ECO:0000259" key="15">
    <source>
        <dbReference type="PROSITE" id="PS50507"/>
    </source>
</evidence>
<keyword evidence="11" id="KW-0862">Zinc</keyword>
<organismHost>
    <name type="scientific">Chlorocebus aethiops</name>
    <name type="common">Green monkey</name>
    <name type="synonym">Cercopithecus aethiops</name>
    <dbReference type="NCBI Taxonomy" id="9534"/>
</organismHost>
<dbReference type="GO" id="GO:0008174">
    <property type="term" value="F:mRNA methyltransferase activity"/>
    <property type="evidence" value="ECO:0007669"/>
    <property type="project" value="UniProtKB-UniRule"/>
</dbReference>
<feature type="domain" description="Alphavirus-like MT" evidence="18">
    <location>
        <begin position="56"/>
        <end position="240"/>
    </location>
</feature>
<dbReference type="Pfam" id="PF01661">
    <property type="entry name" value="Macro"/>
    <property type="match status" value="1"/>
</dbReference>
<dbReference type="InterPro" id="IPR027417">
    <property type="entry name" value="P-loop_NTPase"/>
</dbReference>
<organismHost>
    <name type="scientific">Saimiri</name>
    <name type="common">squirrel monkeys</name>
    <dbReference type="NCBI Taxonomy" id="9520"/>
</organismHost>
<dbReference type="Gene3D" id="3.40.50.300">
    <property type="entry name" value="P-loop containing nucleotide triphosphate hydrolases"/>
    <property type="match status" value="1"/>
</dbReference>
<dbReference type="GO" id="GO:0046872">
    <property type="term" value="F:metal ion binding"/>
    <property type="evidence" value="ECO:0007669"/>
    <property type="project" value="UniProtKB-KW"/>
</dbReference>
<keyword evidence="2" id="KW-0696">RNA-directed RNA polymerase</keyword>
<dbReference type="GO" id="GO:0005524">
    <property type="term" value="F:ATP binding"/>
    <property type="evidence" value="ECO:0007669"/>
    <property type="project" value="UniProtKB-KW"/>
</dbReference>
<evidence type="ECO:0000256" key="11">
    <source>
        <dbReference type="ARBA" id="ARBA00022833"/>
    </source>
</evidence>
<comment type="cofactor">
    <cofactor evidence="1">
        <name>Mg(2+)</name>
        <dbReference type="ChEBI" id="CHEBI:18420"/>
    </cofactor>
</comment>
<evidence type="ECO:0000256" key="3">
    <source>
        <dbReference type="ARBA" id="ARBA00022670"/>
    </source>
</evidence>
<dbReference type="Pfam" id="PF01443">
    <property type="entry name" value="Viral_helicase1"/>
    <property type="match status" value="1"/>
</dbReference>
<evidence type="ECO:0000256" key="7">
    <source>
        <dbReference type="ARBA" id="ARBA00022741"/>
    </source>
</evidence>
<dbReference type="PROSITE" id="PS50507">
    <property type="entry name" value="RDRP_SSRNA_POS"/>
    <property type="match status" value="1"/>
</dbReference>
<dbReference type="PROSITE" id="PS51743">
    <property type="entry name" value="ALPHAVIRUS_MT"/>
    <property type="match status" value="1"/>
</dbReference>
<evidence type="ECO:0000256" key="6">
    <source>
        <dbReference type="ARBA" id="ARBA00022723"/>
    </source>
</evidence>
<dbReference type="GO" id="GO:0008234">
    <property type="term" value="F:cysteine-type peptidase activity"/>
    <property type="evidence" value="ECO:0007669"/>
    <property type="project" value="UniProtKB-KW"/>
</dbReference>
<dbReference type="GO" id="GO:0004386">
    <property type="term" value="F:helicase activity"/>
    <property type="evidence" value="ECO:0007669"/>
    <property type="project" value="UniProtKB-KW"/>
</dbReference>
<dbReference type="Pfam" id="PF00978">
    <property type="entry name" value="RdRP_2"/>
    <property type="match status" value="1"/>
</dbReference>
<organismHost>
    <name type="scientific">Homo sapiens</name>
    <name type="common">Human</name>
    <dbReference type="NCBI Taxonomy" id="9606"/>
</organismHost>
<organismHost>
    <name type="scientific">Callithrix</name>
    <dbReference type="NCBI Taxonomy" id="9481"/>
</organismHost>
<evidence type="ECO:0000256" key="5">
    <source>
        <dbReference type="ARBA" id="ARBA00022695"/>
    </source>
</evidence>
<dbReference type="SUPFAM" id="SSF56672">
    <property type="entry name" value="DNA/RNA polymerases"/>
    <property type="match status" value="1"/>
</dbReference>
<organismHost>
    <name type="scientific">Bandicota bengalensis</name>
    <name type="common">lesser bandicoot rat</name>
    <dbReference type="NCBI Taxonomy" id="69079"/>
</organismHost>
<dbReference type="PROSITE" id="PS51657">
    <property type="entry name" value="PSRV_HELICASE"/>
    <property type="match status" value="1"/>
</dbReference>
<dbReference type="CDD" id="cd23259">
    <property type="entry name" value="Hepeviridae_RdRp"/>
    <property type="match status" value="1"/>
</dbReference>
<dbReference type="GO" id="GO:0016556">
    <property type="term" value="P:mRNA modification"/>
    <property type="evidence" value="ECO:0007669"/>
    <property type="project" value="InterPro"/>
</dbReference>
<organismHost>
    <name type="scientific">Macaca</name>
    <name type="common">macaques</name>
    <dbReference type="NCBI Taxonomy" id="9539"/>
</organismHost>
<dbReference type="InterPro" id="IPR001788">
    <property type="entry name" value="RNA-dep_RNA_pol_alsuvir"/>
</dbReference>
<evidence type="ECO:0000259" key="16">
    <source>
        <dbReference type="PROSITE" id="PS51154"/>
    </source>
</evidence>
<organism evidence="19">
    <name type="scientific">Hepatitis E virus</name>
    <name type="common">HEV</name>
    <dbReference type="NCBI Taxonomy" id="1678143"/>
    <lineage>
        <taxon>Viruses</taxon>
        <taxon>Riboviria</taxon>
        <taxon>Orthornavirae</taxon>
        <taxon>Kitrinoviricota</taxon>
        <taxon>Alsuviricetes</taxon>
        <taxon>Hepelivirales</taxon>
        <taxon>Hepeviridae</taxon>
        <taxon>Orthohepevirinae</taxon>
        <taxon>Paslahepevirus</taxon>
    </lineage>
</organism>
<keyword evidence="6" id="KW-0479">Metal-binding</keyword>
<sequence>MEAHQFLRAAGVTTALEAAAVGAATASLANAFEGQAFTTQRQAELLVKLFSPLQLVFNPQHVWAHPIQRVIHNYLEGVARRKAGPCLEVGAHPRSINDNRGVTHRCFLPPAGRDVQRWLSCPRRGQAGNMRRCALTGAAPSDLTFCFSGFEKCRHYADTGLPLYSLHDLHPTAVATAMRQLGMKRLLAVLHLPPEAMLPQGVYVTPTYTARVIDDRLVVTYLGDTSAGYNHNRALLRKWIKTTRVGGCCAIVIERVRAVGCHFLLDIVAVDTVTPMPYTPYPDADVIYVRSLFSAAGKPGLLHSICSSARSTFHAVPVSIWDRLMLFGVTLDDDAFCCSRLMTYLRGISFKVVVGTQVANEGWTTDEYALTAVVVAAYLTICHQRWIRTQGISKGVKRLTKEHAQGFLARLMKWLSLKLSSKKDGFIPGRQLEFHKLCQDWVSAGCYSDVCASCCDKQLTSKCFGARLKKKVEDLRDGFRCFVKKGAKCIGTSFRGLCSCFLSATHDDDVSVELYSPSDPPASVKDSERLVSLPPAKEPPVVAVKSSEQPNPTAKDPGEVYEPKGVDNFIYKAVERALAIFRAKAKKSPTVPVEFNAVAHLAQWTSPIWVPALPIVVSSPNPFYAASALTSQSSRRTASLYDALDALRASEIAALANGEQELAAELEEITLTSPRPQLLRLESAVDSGIGSPLTPTLPAFEVSGATSPTVQTEVKRNNKPPPRLIQTLPDGAKILCGDLFSSACDWLVNPSNSDHIPGGGICAQFYNKFPTSFEQPWLMVEGAAVYTSTPRQIIHAVAPDYRARRVRTIEQAYAETLSRIGTAAYPLLGAGIYKVPYGESIRAWLANHRPGDELYLTREVADWYEKNRDTSLIGTKTLIITPAKANTINLAMQRESAGPFGKFVGSAVVAPGAYQYKFTAGVPGSGKSSGIHRDEVDVVVVPTHQLRQQWHDRGFKVFTQHAAIRQVPGLRVVVDEAPSMPPHILAYIMSVASTVTLLGDPNQIPALDFDHTGLVEASKPVLEPTEWRLTSHRCPQDVCHLLAADYPGIKTTSKVVRSLVFNKPPPPEVQRIVFTQAAKAANPGSITVHESQGSDFNTTAVIVTNDARGLILSSRAHAIVALTRHSKRCYVVDQPGLLKEIGVSDAMLSNFFLSQATQHFARPAEVEKSEPGPVSDEADMIPASCQHAALHQLAEVTGHRPTPVRAVVPPGPPVEQGKLYMPFRLDGRDQVTVLALSETVHCRMAAPITVLALSETVHCRMAAPTDRLAVLTTLVGRYAKKTKFWSSEVLPVRESLRKFIPTLSPVAPSTVELAEFVKAMSDKGQDGSLIVQLDLADRDVTRITFFQKDCNKFTLDETVAHGKVGQGISAWAKTVVALFGVWFRAIEKAIVDALPENVLYGDQFAFEKFSALVEAANFRRVFENDFSEFDSTQNNYSLDLECTIMAECGMPEWMINLYHLIRSAWVLQAPQEGLKGYWKKHSGEPGTLLWNTVWNMAVIAHCYNFQDLSMAAFKGDDSVVCCSLYTTSASAAGLISGCGLKLKVNFNDVGAFAGYIVCPGVGVVKDVVRFVGRLTEKNWGPGDDRMQELTEAVRDFLNTIKNSTNLVCMMNSMYYGFGQGLIMNLIGLLKTVEEGRASFTEIVAPILKLTNVGKQE</sequence>
<organismHost>
    <name type="scientific">Cercopithecus hamlyni</name>
    <name type="common">Owl-faced monkey</name>
    <name type="synonym">Hamlyn's monkey</name>
    <dbReference type="NCBI Taxonomy" id="9536"/>
</organismHost>
<feature type="domain" description="(+)RNA virus helicase C-terminal" evidence="17">
    <location>
        <begin position="880"/>
        <end position="1164"/>
    </location>
</feature>
<evidence type="ECO:0000256" key="4">
    <source>
        <dbReference type="ARBA" id="ARBA00022679"/>
    </source>
</evidence>
<evidence type="ECO:0000256" key="13">
    <source>
        <dbReference type="ARBA" id="ARBA00022953"/>
    </source>
</evidence>
<name>A0A5B8XCJ5_HEV</name>
<dbReference type="InterPro" id="IPR027351">
    <property type="entry name" value="(+)RNA_virus_helicase_core_dom"/>
</dbReference>
<dbReference type="CDD" id="cd21557">
    <property type="entry name" value="Macro_X_Nsp3-like"/>
    <property type="match status" value="1"/>
</dbReference>
<reference evidence="19" key="1">
    <citation type="journal article" date="2019" name="Arch. Virol.">
        <title>Genomic and spatial variability of a European common vole hepevirus.</title>
        <authorList>
            <person name="Ryll R."/>
            <person name="Heckel G."/>
            <person name="Corman V.M."/>
            <person name="Drexler J.F."/>
            <person name="Ulrich R.G."/>
        </authorList>
    </citation>
    <scope>NUCLEOTIDE SEQUENCE</scope>
    <source>
        <strain evidence="19">Common vole/KS_11_700/GER/2010</strain>
    </source>
</reference>
<evidence type="ECO:0000256" key="1">
    <source>
        <dbReference type="ARBA" id="ARBA00001946"/>
    </source>
</evidence>
<dbReference type="InterPro" id="IPR043472">
    <property type="entry name" value="Macro_dom-like"/>
</dbReference>
<keyword evidence="8" id="KW-0378">Hydrolase</keyword>
<dbReference type="SUPFAM" id="SSF52540">
    <property type="entry name" value="P-loop containing nucleoside triphosphate hydrolases"/>
    <property type="match status" value="2"/>
</dbReference>
<dbReference type="InterPro" id="IPR002589">
    <property type="entry name" value="Macro_dom"/>
</dbReference>